<dbReference type="Ensembl" id="ENSSAUT00010044162.1">
    <property type="protein sequence ID" value="ENSSAUP00010041948.1"/>
    <property type="gene ID" value="ENSSAUG00010017650.1"/>
</dbReference>
<accession>A0A671WSH5</accession>
<reference evidence="2" key="3">
    <citation type="submission" date="2025-09" db="UniProtKB">
        <authorList>
            <consortium name="Ensembl"/>
        </authorList>
    </citation>
    <scope>IDENTIFICATION</scope>
</reference>
<protein>
    <submittedName>
        <fullName evidence="2">Uncharacterized protein</fullName>
    </submittedName>
</protein>
<name>A0A671WSH5_SPAAU</name>
<keyword evidence="3" id="KW-1185">Reference proteome</keyword>
<reference evidence="2" key="1">
    <citation type="submission" date="2021-04" db="EMBL/GenBank/DDBJ databases">
        <authorList>
            <consortium name="Wellcome Sanger Institute Data Sharing"/>
        </authorList>
    </citation>
    <scope>NUCLEOTIDE SEQUENCE [LARGE SCALE GENOMIC DNA]</scope>
</reference>
<dbReference type="AlphaFoldDB" id="A0A671WSH5"/>
<organism evidence="2 3">
    <name type="scientific">Sparus aurata</name>
    <name type="common">Gilthead sea bream</name>
    <dbReference type="NCBI Taxonomy" id="8175"/>
    <lineage>
        <taxon>Eukaryota</taxon>
        <taxon>Metazoa</taxon>
        <taxon>Chordata</taxon>
        <taxon>Craniata</taxon>
        <taxon>Vertebrata</taxon>
        <taxon>Euteleostomi</taxon>
        <taxon>Actinopterygii</taxon>
        <taxon>Neopterygii</taxon>
        <taxon>Teleostei</taxon>
        <taxon>Neoteleostei</taxon>
        <taxon>Acanthomorphata</taxon>
        <taxon>Eupercaria</taxon>
        <taxon>Spariformes</taxon>
        <taxon>Sparidae</taxon>
        <taxon>Sparus</taxon>
    </lineage>
</organism>
<dbReference type="Proteomes" id="UP000472265">
    <property type="component" value="Chromosome 18"/>
</dbReference>
<feature type="signal peptide" evidence="1">
    <location>
        <begin position="1"/>
        <end position="26"/>
    </location>
</feature>
<proteinExistence type="predicted"/>
<evidence type="ECO:0000256" key="1">
    <source>
        <dbReference type="SAM" id="SignalP"/>
    </source>
</evidence>
<evidence type="ECO:0000313" key="2">
    <source>
        <dbReference type="Ensembl" id="ENSSAUP00010041948.1"/>
    </source>
</evidence>
<sequence>MSPLSRQLISFSVKLFFFFSLWPTLHDEGSLFKNPLLKMSLRSSGKLIGDKGSRRTSP</sequence>
<reference evidence="2" key="2">
    <citation type="submission" date="2025-08" db="UniProtKB">
        <authorList>
            <consortium name="Ensembl"/>
        </authorList>
    </citation>
    <scope>IDENTIFICATION</scope>
</reference>
<evidence type="ECO:0000313" key="3">
    <source>
        <dbReference type="Proteomes" id="UP000472265"/>
    </source>
</evidence>
<dbReference type="InParanoid" id="A0A671WSH5"/>
<feature type="chain" id="PRO_5025541877" evidence="1">
    <location>
        <begin position="27"/>
        <end position="58"/>
    </location>
</feature>
<keyword evidence="1" id="KW-0732">Signal</keyword>